<dbReference type="OrthoDB" id="9973021at2759"/>
<proteinExistence type="predicted"/>
<dbReference type="PANTHER" id="PTHR46432">
    <property type="entry name" value="F-BOX ONLY PROTEIN 42"/>
    <property type="match status" value="1"/>
</dbReference>
<dbReference type="EMBL" id="JAACXV010000216">
    <property type="protein sequence ID" value="KAF7281864.1"/>
    <property type="molecule type" value="Genomic_DNA"/>
</dbReference>
<sequence>MDDESRQSEEYLSIEDLPEELLEFILSLIPPYKDLHDCMTVSKKWRRCVLNVVKSKKRNFLKAINEFDIKWDRIVPVGTTPTITKRYSHTAVVHDNSMFVFGGCTSAMTTFNDLWMLNLSNRTWERPLAKGTYPSPKACSSLILYKDFLVLFGGWTYPPSYPLYQSWHLFNELHVYAISGMLWTCISTMNTPPPMAGHSVSVIGEWMIIFGGLQKPSTAVHCEKSNDIWKLNLETWTWYKQEVQAGPKPNGRFGQTQVVLDNKNLLILGGSGGPTTQHCDCWILNMEGYLWKWIKVEIAGKINEPTNIWSNPGCKIGDKIVVLNRIRQNEESPIVYYPRSHWNQTAPEDGRLSRIDLANRRPDRDENVNGRRGFLKNPKREVDDIEEEDRFISVPGPSGLGSSVEVKRIHGTQSLNMAAFMQPSSPSLQQNNLLRSIRLERLQKVEEKLSKKNVSITAHKKEKRTHYLGLYVLDISQALSKKPIATWLPPKNVSNGPEETILYTLVEGKSELIISQICNSLHFITSPTHVV</sequence>
<dbReference type="PROSITE" id="PS50181">
    <property type="entry name" value="FBOX"/>
    <property type="match status" value="1"/>
</dbReference>
<dbReference type="GO" id="GO:1990756">
    <property type="term" value="F:ubiquitin-like ligase-substrate adaptor activity"/>
    <property type="evidence" value="ECO:0007669"/>
    <property type="project" value="TreeGrafter"/>
</dbReference>
<evidence type="ECO:0000259" key="1">
    <source>
        <dbReference type="PROSITE" id="PS50181"/>
    </source>
</evidence>
<dbReference type="InterPro" id="IPR001810">
    <property type="entry name" value="F-box_dom"/>
</dbReference>
<feature type="domain" description="F-box" evidence="1">
    <location>
        <begin position="11"/>
        <end position="63"/>
    </location>
</feature>
<dbReference type="InterPro" id="IPR052821">
    <property type="entry name" value="F-box_only_SRC"/>
</dbReference>
<comment type="caution">
    <text evidence="2">The sequence shown here is derived from an EMBL/GenBank/DDBJ whole genome shotgun (WGS) entry which is preliminary data.</text>
</comment>
<dbReference type="SMART" id="SM00256">
    <property type="entry name" value="FBOX"/>
    <property type="match status" value="1"/>
</dbReference>
<reference evidence="2" key="1">
    <citation type="submission" date="2020-08" db="EMBL/GenBank/DDBJ databases">
        <title>Genome sequencing and assembly of the red palm weevil Rhynchophorus ferrugineus.</title>
        <authorList>
            <person name="Dias G.B."/>
            <person name="Bergman C.M."/>
            <person name="Manee M."/>
        </authorList>
    </citation>
    <scope>NUCLEOTIDE SEQUENCE</scope>
    <source>
        <strain evidence="2">AA-2017</strain>
        <tissue evidence="2">Whole larva</tissue>
    </source>
</reference>
<organism evidence="2 3">
    <name type="scientific">Rhynchophorus ferrugineus</name>
    <name type="common">Red palm weevil</name>
    <name type="synonym">Curculio ferrugineus</name>
    <dbReference type="NCBI Taxonomy" id="354439"/>
    <lineage>
        <taxon>Eukaryota</taxon>
        <taxon>Metazoa</taxon>
        <taxon>Ecdysozoa</taxon>
        <taxon>Arthropoda</taxon>
        <taxon>Hexapoda</taxon>
        <taxon>Insecta</taxon>
        <taxon>Pterygota</taxon>
        <taxon>Neoptera</taxon>
        <taxon>Endopterygota</taxon>
        <taxon>Coleoptera</taxon>
        <taxon>Polyphaga</taxon>
        <taxon>Cucujiformia</taxon>
        <taxon>Curculionidae</taxon>
        <taxon>Dryophthorinae</taxon>
        <taxon>Rhynchophorus</taxon>
    </lineage>
</organism>
<evidence type="ECO:0000313" key="3">
    <source>
        <dbReference type="Proteomes" id="UP000625711"/>
    </source>
</evidence>
<dbReference type="SUPFAM" id="SSF117281">
    <property type="entry name" value="Kelch motif"/>
    <property type="match status" value="1"/>
</dbReference>
<dbReference type="SUPFAM" id="SSF81383">
    <property type="entry name" value="F-box domain"/>
    <property type="match status" value="1"/>
</dbReference>
<dbReference type="Proteomes" id="UP000625711">
    <property type="component" value="Unassembled WGS sequence"/>
</dbReference>
<dbReference type="Pfam" id="PF13415">
    <property type="entry name" value="Beta-prop_FBX42"/>
    <property type="match status" value="1"/>
</dbReference>
<dbReference type="Gene3D" id="1.20.1280.50">
    <property type="match status" value="1"/>
</dbReference>
<protein>
    <recommendedName>
        <fullName evidence="1">F-box domain-containing protein</fullName>
    </recommendedName>
</protein>
<dbReference type="InterPro" id="IPR036047">
    <property type="entry name" value="F-box-like_dom_sf"/>
</dbReference>
<dbReference type="GO" id="GO:0019005">
    <property type="term" value="C:SCF ubiquitin ligase complex"/>
    <property type="evidence" value="ECO:0007669"/>
    <property type="project" value="TreeGrafter"/>
</dbReference>
<dbReference type="InterPro" id="IPR015915">
    <property type="entry name" value="Kelch-typ_b-propeller"/>
</dbReference>
<dbReference type="AlphaFoldDB" id="A0A834MKM3"/>
<evidence type="ECO:0000313" key="2">
    <source>
        <dbReference type="EMBL" id="KAF7281864.1"/>
    </source>
</evidence>
<accession>A0A834MKM3</accession>
<dbReference type="Gene3D" id="2.120.10.80">
    <property type="entry name" value="Kelch-type beta propeller"/>
    <property type="match status" value="1"/>
</dbReference>
<dbReference type="Pfam" id="PF12937">
    <property type="entry name" value="F-box-like"/>
    <property type="match status" value="1"/>
</dbReference>
<gene>
    <name evidence="2" type="ORF">GWI33_004106</name>
</gene>
<keyword evidence="3" id="KW-1185">Reference proteome</keyword>
<dbReference type="PANTHER" id="PTHR46432:SF1">
    <property type="entry name" value="F-BOX ONLY PROTEIN 42"/>
    <property type="match status" value="1"/>
</dbReference>
<name>A0A834MKM3_RHYFE</name>